<dbReference type="Proteomes" id="UP000243688">
    <property type="component" value="Unassembled WGS sequence"/>
</dbReference>
<keyword evidence="4" id="KW-0902">Two-component regulatory system</keyword>
<keyword evidence="3 8" id="KW-0597">Phosphoprotein</keyword>
<evidence type="ECO:0000313" key="12">
    <source>
        <dbReference type="Proteomes" id="UP000243688"/>
    </source>
</evidence>
<evidence type="ECO:0008006" key="13">
    <source>
        <dbReference type="Google" id="ProtNLM"/>
    </source>
</evidence>
<dbReference type="Gene3D" id="3.40.50.2300">
    <property type="match status" value="1"/>
</dbReference>
<dbReference type="PRINTS" id="PR00032">
    <property type="entry name" value="HTHARAC"/>
</dbReference>
<dbReference type="InterPro" id="IPR018060">
    <property type="entry name" value="HTH_AraC"/>
</dbReference>
<feature type="domain" description="Response regulatory" evidence="10">
    <location>
        <begin position="3"/>
        <end position="120"/>
    </location>
</feature>
<evidence type="ECO:0000256" key="7">
    <source>
        <dbReference type="ARBA" id="ARBA00023163"/>
    </source>
</evidence>
<organism evidence="11 12">
    <name type="scientific">Candidatus Reconcilbacillus cellulovorans</name>
    <dbReference type="NCBI Taxonomy" id="1906605"/>
    <lineage>
        <taxon>Bacteria</taxon>
        <taxon>Bacillati</taxon>
        <taxon>Bacillota</taxon>
        <taxon>Bacilli</taxon>
        <taxon>Bacillales</taxon>
        <taxon>Paenibacillaceae</taxon>
        <taxon>Candidatus Reconcilbacillus</taxon>
    </lineage>
</organism>
<dbReference type="InterPro" id="IPR009057">
    <property type="entry name" value="Homeodomain-like_sf"/>
</dbReference>
<evidence type="ECO:0000256" key="4">
    <source>
        <dbReference type="ARBA" id="ARBA00023012"/>
    </source>
</evidence>
<dbReference type="SMART" id="SM00342">
    <property type="entry name" value="HTH_ARAC"/>
    <property type="match status" value="1"/>
</dbReference>
<evidence type="ECO:0000256" key="5">
    <source>
        <dbReference type="ARBA" id="ARBA00023015"/>
    </source>
</evidence>
<dbReference type="AlphaFoldDB" id="A0A2A6E0Z0"/>
<dbReference type="InterPro" id="IPR020449">
    <property type="entry name" value="Tscrpt_reg_AraC-type_HTH"/>
</dbReference>
<keyword evidence="5" id="KW-0805">Transcription regulation</keyword>
<dbReference type="InterPro" id="IPR051552">
    <property type="entry name" value="HptR"/>
</dbReference>
<evidence type="ECO:0000256" key="8">
    <source>
        <dbReference type="PROSITE-ProRule" id="PRU00169"/>
    </source>
</evidence>
<dbReference type="GO" id="GO:0003700">
    <property type="term" value="F:DNA-binding transcription factor activity"/>
    <property type="evidence" value="ECO:0007669"/>
    <property type="project" value="InterPro"/>
</dbReference>
<reference evidence="11 12" key="1">
    <citation type="submission" date="2016-12" db="EMBL/GenBank/DDBJ databases">
        <title>Candidatus Reconcilibacillus cellulovorans genome.</title>
        <authorList>
            <person name="Kolinko S."/>
            <person name="Wu Y.-W."/>
            <person name="Tachea F."/>
            <person name="Denzel E."/>
            <person name="Hiras J."/>
            <person name="Baecker N."/>
            <person name="Chan L.J."/>
            <person name="Eichorst S.A."/>
            <person name="Frey D."/>
            <person name="Adams P.D."/>
            <person name="Pray T."/>
            <person name="Tanjore D."/>
            <person name="Petzold C.J."/>
            <person name="Gladden J.M."/>
            <person name="Simmons B.A."/>
            <person name="Singer S.W."/>
        </authorList>
    </citation>
    <scope>NUCLEOTIDE SEQUENCE [LARGE SCALE GENOMIC DNA]</scope>
    <source>
        <strain evidence="11">JTherm</strain>
    </source>
</reference>
<feature type="modified residue" description="4-aspartylphosphate" evidence="8">
    <location>
        <position position="55"/>
    </location>
</feature>
<evidence type="ECO:0000259" key="9">
    <source>
        <dbReference type="PROSITE" id="PS01124"/>
    </source>
</evidence>
<dbReference type="InterPro" id="IPR011006">
    <property type="entry name" value="CheY-like_superfamily"/>
</dbReference>
<dbReference type="SUPFAM" id="SSF52172">
    <property type="entry name" value="CheY-like"/>
    <property type="match status" value="1"/>
</dbReference>
<dbReference type="PROSITE" id="PS01124">
    <property type="entry name" value="HTH_ARAC_FAMILY_2"/>
    <property type="match status" value="1"/>
</dbReference>
<dbReference type="PROSITE" id="PS00041">
    <property type="entry name" value="HTH_ARAC_FAMILY_1"/>
    <property type="match status" value="1"/>
</dbReference>
<comment type="caution">
    <text evidence="11">The sequence shown here is derived from an EMBL/GenBank/DDBJ whole genome shotgun (WGS) entry which is preliminary data.</text>
</comment>
<comment type="subcellular location">
    <subcellularLocation>
        <location evidence="1">Cytoplasm</location>
    </subcellularLocation>
</comment>
<dbReference type="PANTHER" id="PTHR42713:SF3">
    <property type="entry name" value="TRANSCRIPTIONAL REGULATORY PROTEIN HPTR"/>
    <property type="match status" value="1"/>
</dbReference>
<dbReference type="SUPFAM" id="SSF46689">
    <property type="entry name" value="Homeodomain-like"/>
    <property type="match status" value="1"/>
</dbReference>
<evidence type="ECO:0000313" key="11">
    <source>
        <dbReference type="EMBL" id="PDO10655.1"/>
    </source>
</evidence>
<dbReference type="InterPro" id="IPR001789">
    <property type="entry name" value="Sig_transdc_resp-reg_receiver"/>
</dbReference>
<dbReference type="GO" id="GO:0000160">
    <property type="term" value="P:phosphorelay signal transduction system"/>
    <property type="evidence" value="ECO:0007669"/>
    <property type="project" value="UniProtKB-KW"/>
</dbReference>
<dbReference type="PANTHER" id="PTHR42713">
    <property type="entry name" value="HISTIDINE KINASE-RELATED"/>
    <property type="match status" value="1"/>
</dbReference>
<proteinExistence type="predicted"/>
<dbReference type="Pfam" id="PF00072">
    <property type="entry name" value="Response_reg"/>
    <property type="match status" value="1"/>
</dbReference>
<gene>
    <name evidence="11" type="ORF">BLM47_06060</name>
</gene>
<evidence type="ECO:0000259" key="10">
    <source>
        <dbReference type="PROSITE" id="PS50110"/>
    </source>
</evidence>
<evidence type="ECO:0000256" key="6">
    <source>
        <dbReference type="ARBA" id="ARBA00023125"/>
    </source>
</evidence>
<dbReference type="Gene3D" id="1.10.10.60">
    <property type="entry name" value="Homeodomain-like"/>
    <property type="match status" value="2"/>
</dbReference>
<name>A0A2A6E0Z0_9BACL</name>
<dbReference type="InterPro" id="IPR018062">
    <property type="entry name" value="HTH_AraC-typ_CS"/>
</dbReference>
<keyword evidence="6" id="KW-0238">DNA-binding</keyword>
<dbReference type="GO" id="GO:0043565">
    <property type="term" value="F:sequence-specific DNA binding"/>
    <property type="evidence" value="ECO:0007669"/>
    <property type="project" value="InterPro"/>
</dbReference>
<evidence type="ECO:0000256" key="3">
    <source>
        <dbReference type="ARBA" id="ARBA00022553"/>
    </source>
</evidence>
<dbReference type="SMART" id="SM00448">
    <property type="entry name" value="REC"/>
    <property type="match status" value="1"/>
</dbReference>
<keyword evidence="2" id="KW-0963">Cytoplasm</keyword>
<protein>
    <recommendedName>
        <fullName evidence="13">DNA-binding response regulator</fullName>
    </recommendedName>
</protein>
<accession>A0A2A6E0Z0</accession>
<dbReference type="CDD" id="cd17536">
    <property type="entry name" value="REC_YesN-like"/>
    <property type="match status" value="1"/>
</dbReference>
<evidence type="ECO:0000256" key="2">
    <source>
        <dbReference type="ARBA" id="ARBA00022490"/>
    </source>
</evidence>
<evidence type="ECO:0000256" key="1">
    <source>
        <dbReference type="ARBA" id="ARBA00004496"/>
    </source>
</evidence>
<dbReference type="EMBL" id="MOXJ01000011">
    <property type="protein sequence ID" value="PDO10655.1"/>
    <property type="molecule type" value="Genomic_DNA"/>
</dbReference>
<dbReference type="Pfam" id="PF12833">
    <property type="entry name" value="HTH_18"/>
    <property type="match status" value="1"/>
</dbReference>
<keyword evidence="7" id="KW-0804">Transcription</keyword>
<sequence>MYRLLIVDDQPDLVDDLAETLPWHELGIEAVYRAYSAREALDIVRTNPVDVVVTDIRMPGMSGLDLMREIRRSWKNIRCILLSGYSDFEYARSGIRHQADDYLLKPVEDDQLLEAVRRALRQLDEQWRQTVSYQNLEATFNEMLPVLQNGLLLDLLQGRVAPSAVSPEKLERLRLAFRIGEPVCLALVRIEEDLHARFGSDVGLLEYAVLKMADEIFSDEFLIWSAKDPYGYLAVAIQSRSPTQGTADADGSAELGGSAEASFAERLERKAAQLQHYVRVYLKGTVSLFIHPQGRFPFDLRDMYDRAVSGFRRLIGSERELLVVAGRDTAGRSGETGPLGALHDPPTLVHLLETGQWDALEEKLKSALDVWEHRLGGSHEHMLEIYFTFVSALAYSVHNGKRWLEQTLGDDFEPLVRGPNFRTARQFRDWMFRVVGKYRNEVQTETRYSRSNLVRQVQQYVADHLADATLQSIAAHVYLNPSYLSKIYKMETGEGLHEYIQRMKMERAAHWLKSGGMKIYEIAERLGYTKTSYFIKLFRETYGMTPQEYRNSVGR</sequence>
<feature type="domain" description="HTH araC/xylS-type" evidence="9">
    <location>
        <begin position="455"/>
        <end position="552"/>
    </location>
</feature>
<dbReference type="GO" id="GO:0005737">
    <property type="term" value="C:cytoplasm"/>
    <property type="evidence" value="ECO:0007669"/>
    <property type="project" value="UniProtKB-SubCell"/>
</dbReference>
<dbReference type="PROSITE" id="PS50110">
    <property type="entry name" value="RESPONSE_REGULATORY"/>
    <property type="match status" value="1"/>
</dbReference>